<accession>A0ABM5N7V1</accession>
<dbReference type="SMART" id="SM00490">
    <property type="entry name" value="HELICc"/>
    <property type="match status" value="1"/>
</dbReference>
<feature type="coiled-coil region" evidence="1">
    <location>
        <begin position="1423"/>
        <end position="1464"/>
    </location>
</feature>
<dbReference type="InterPro" id="IPR001650">
    <property type="entry name" value="Helicase_C-like"/>
</dbReference>
<feature type="domain" description="Helicase C-terminal" evidence="4">
    <location>
        <begin position="1223"/>
        <end position="1395"/>
    </location>
</feature>
<sequence>MAFNQKNTLLQNIKAVELAFQLNKNNQNLTSEQIQLLQSYAGFGGIKAILNPIFDDGAWKTQVDIELRPLLQQFYQIIYENVGETQFQEYYNSLKASVLTSFYTPSPITLEIGKALKDTGLQSSKFLDPSAGIGQFQQSFIDAGLKHQDSLMFEKDLLAGLILSALYGKNQVRNQGFEEISSRYTNHFEIVSSNIPFGDLNVWDASFINDKTKRISCKAIHNYFFYKAIDITQEGGVIAFITSNGVMNSPTNDPIRQYLMRKSDLVSAVRFPHNLFSENAGTSVGSDLIILQKNTLKTTLTDKERSFVRNIRNGEIVSNDYYTKNDNIIFTKQKIDTDQYGKTAIIYHHEAGVSGIADKMTAILKRDFSEHFKLENFQNSKVKTPIFIQNDLFSELYNQSIPFTQPLKNHYRVGTLIEQNDRVGKITSIDFSNNTANFLQVDYSKLEENKVKNYLLIRDTYINLFDYEKEYSEENHQLRDNLNELYNEFYEKFGNLNVKENVGLILTDFHGKEILTLERAKNGEFIKADIFTEPVSFSKVQIENFNADEALIASLNKLGNVNLEYMSSISKKSKEQLINDLQNKIFYNPIDKNFEIKDKFLSGDIVTKLQAFKNLSESLPSSQFIKDSILFLEENQPTKIPFELLDFNFGERWIPTKIYSDYATNLFNTRIVVNYSSSSDEFSVKSPYNSSNALISSQFAVQSQSRLYDGISLMNYALLNTSPEITKNIFIDGKEIKVKDSEAIRLANSKIDAIRESFIEWLNRQDDQFKDNLAELYNQKFNCYIKPQYDGSHQKFTDLNYRNLGITDLYKSQKDAVWMLLQNEGGVADHEVGSGKTLIMCVTAYEMKRLGLANKPLIIGLKANVHQIAETFRSAYPDAKLLYPGQQDFTPENRIKLFNDIKNNSWDCIILTHDQFGKIPQSPLIQKQILGEELRNLELDLDVLRSQGKEVSKSLLKGLEKRKENLSSNLKNIEYQINQKKDNITDFQAIGIDHIFIDESHRFKNLTFTTRHNRVAGLGNIDGSQRSLNLLYAIRTIQERKGKDLCATFLSGTTISNSLTELYLIFKYLRPRALEKQNIVNFDAWASVYAKKTTDFEFSVTNKIIQKERFRYFIKVPELAMFYNQITDYRTAQMIGIDRPMAQQILVSIPPTPQQEIFIQKLMKFSETGDATLLGRSPLVGAEENAKMLIATNYAKKMAVDMRLISPQYEDHPNNKLSQCAKRLFKHYQETNPHLGTQLVFSDIGTYKPATWNIYSELKRKLVDEYGLKPSEIRFVQEFTSNLQREKLFEDVNSGKVRILMGSTETMGTGVNVQKRIVAMHHLDIPWKPSEFDQRVGRGSRKGNVIAKEHYGNTVKNYIYAVEKSLDNYKFNLLQNKSLFISQIKNSNMATRRIDEGSLDEQNGMNFNEYIAILSGNTDLLEKAKIEKKIGSLEAEKQSYLKDIANNRNKLDALLNNNDKTEKILSSLYKDFEKLQSNSKFDEMGNRLNLFNLKTIDTSNPEEIGKYLIRISKTLDTKGNSVSIGNIYGFDIQVRTELYFNDFGRQKDNLFIVKSDNLSYRHNNGIILTENPKTAIKQFINSLEKIPSLIDDNQKRLARLGGEIKILQDYVNSKWSKESDLKALKSELKLVEKRIESSMEVASKEIKNEEKPKLQSTISSKKAIRI</sequence>
<dbReference type="SUPFAM" id="SSF53335">
    <property type="entry name" value="S-adenosyl-L-methionine-dependent methyltransferases"/>
    <property type="match status" value="1"/>
</dbReference>
<reference evidence="5 6" key="1">
    <citation type="submission" date="2011-07" db="EMBL/GenBank/DDBJ databases">
        <title>The complete genome of plasmid 1 of Emticicia oligotrophica DSM 17448.</title>
        <authorList>
            <consortium name="US DOE Joint Genome Institute (JGI-PGF)"/>
            <person name="Lucas S."/>
            <person name="Han J."/>
            <person name="Lapidus A."/>
            <person name="Bruce D."/>
            <person name="Goodwin L."/>
            <person name="Pitluck S."/>
            <person name="Peters L."/>
            <person name="Kyrpides N."/>
            <person name="Mavromatis K."/>
            <person name="Ivanova N."/>
            <person name="Ovchinnikova G."/>
            <person name="Teshima H."/>
            <person name="Detter J.C."/>
            <person name="Tapia R."/>
            <person name="Han C."/>
            <person name="Land M."/>
            <person name="Hauser L."/>
            <person name="Markowitz V."/>
            <person name="Cheng J.-F."/>
            <person name="Hugenholtz P."/>
            <person name="Woyke T."/>
            <person name="Wu D."/>
            <person name="Tindall B."/>
            <person name="Pomrenke H."/>
            <person name="Brambilla E."/>
            <person name="Klenk H.-P."/>
            <person name="Eisen J.A."/>
        </authorList>
    </citation>
    <scope>NUCLEOTIDE SEQUENCE [LARGE SCALE GENOMIC DNA]</scope>
    <source>
        <strain evidence="6">DSM 17448 / GPTSA100-15</strain>
        <plasmid evidence="5 6">pEMTOL01</plasmid>
    </source>
</reference>
<dbReference type="PROSITE" id="PS51194">
    <property type="entry name" value="HELICASE_CTER"/>
    <property type="match status" value="1"/>
</dbReference>
<organism evidence="5 6">
    <name type="scientific">Emticicia oligotrophica (strain DSM 17448 / CIP 109782 / MTCC 6937 / GPTSA100-15)</name>
    <dbReference type="NCBI Taxonomy" id="929562"/>
    <lineage>
        <taxon>Bacteria</taxon>
        <taxon>Pseudomonadati</taxon>
        <taxon>Bacteroidota</taxon>
        <taxon>Cytophagia</taxon>
        <taxon>Cytophagales</taxon>
        <taxon>Leadbetterellaceae</taxon>
        <taxon>Emticicia</taxon>
    </lineage>
</organism>
<dbReference type="PROSITE" id="PS51192">
    <property type="entry name" value="HELICASE_ATP_BIND_1"/>
    <property type="match status" value="1"/>
</dbReference>
<proteinExistence type="predicted"/>
<keyword evidence="5" id="KW-0347">Helicase</keyword>
<dbReference type="EMBL" id="CP002962">
    <property type="protein sequence ID" value="AFK05575.1"/>
    <property type="molecule type" value="Genomic_DNA"/>
</dbReference>
<dbReference type="InterPro" id="IPR029063">
    <property type="entry name" value="SAM-dependent_MTases_sf"/>
</dbReference>
<keyword evidence="5" id="KW-0067">ATP-binding</keyword>
<name>A0ABM5N7V1_EMTOG</name>
<dbReference type="Pfam" id="PF00271">
    <property type="entry name" value="Helicase_C"/>
    <property type="match status" value="1"/>
</dbReference>
<dbReference type="InterPro" id="IPR014001">
    <property type="entry name" value="Helicase_ATP-bd"/>
</dbReference>
<dbReference type="Gene3D" id="3.40.50.150">
    <property type="entry name" value="Vaccinia Virus protein VP39"/>
    <property type="match status" value="1"/>
</dbReference>
<dbReference type="PANTHER" id="PTHR41313:SF1">
    <property type="entry name" value="DNA METHYLASE ADENINE-SPECIFIC DOMAIN-CONTAINING PROTEIN"/>
    <property type="match status" value="1"/>
</dbReference>
<geneLocation type="plasmid" evidence="5 6">
    <name>pEMTOL01</name>
</geneLocation>
<evidence type="ECO:0000256" key="2">
    <source>
        <dbReference type="SAM" id="MobiDB-lite"/>
    </source>
</evidence>
<dbReference type="PANTHER" id="PTHR41313">
    <property type="entry name" value="ADENINE-SPECIFIC METHYLTRANSFERASE"/>
    <property type="match status" value="1"/>
</dbReference>
<dbReference type="GO" id="GO:0004386">
    <property type="term" value="F:helicase activity"/>
    <property type="evidence" value="ECO:0007669"/>
    <property type="project" value="UniProtKB-KW"/>
</dbReference>
<keyword evidence="5" id="KW-0547">Nucleotide-binding</keyword>
<dbReference type="SUPFAM" id="SSF52540">
    <property type="entry name" value="P-loop containing nucleoside triphosphate hydrolases"/>
    <property type="match status" value="2"/>
</dbReference>
<dbReference type="Proteomes" id="UP000002875">
    <property type="component" value="Plasmid pEMTOL01"/>
</dbReference>
<feature type="domain" description="Helicase ATP-binding" evidence="3">
    <location>
        <begin position="817"/>
        <end position="1072"/>
    </location>
</feature>
<dbReference type="InterPro" id="IPR052933">
    <property type="entry name" value="DNA_Protect_Modify"/>
</dbReference>
<keyword evidence="6" id="KW-1185">Reference proteome</keyword>
<evidence type="ECO:0000259" key="4">
    <source>
        <dbReference type="PROSITE" id="PS51194"/>
    </source>
</evidence>
<dbReference type="PRINTS" id="PR00507">
    <property type="entry name" value="N12N6MTFRASE"/>
</dbReference>
<evidence type="ECO:0000256" key="1">
    <source>
        <dbReference type="SAM" id="Coils"/>
    </source>
</evidence>
<protein>
    <submittedName>
        <fullName evidence="5">Helicase domain-containing protein</fullName>
    </submittedName>
</protein>
<evidence type="ECO:0000313" key="6">
    <source>
        <dbReference type="Proteomes" id="UP000002875"/>
    </source>
</evidence>
<dbReference type="SMART" id="SM00487">
    <property type="entry name" value="DEXDc"/>
    <property type="match status" value="1"/>
</dbReference>
<gene>
    <name evidence="5" type="ordered locus">Emtol_0308</name>
</gene>
<feature type="coiled-coil region" evidence="1">
    <location>
        <begin position="927"/>
        <end position="983"/>
    </location>
</feature>
<dbReference type="InterPro" id="IPR027417">
    <property type="entry name" value="P-loop_NTPase"/>
</dbReference>
<evidence type="ECO:0000313" key="5">
    <source>
        <dbReference type="EMBL" id="AFK05575.1"/>
    </source>
</evidence>
<evidence type="ECO:0000259" key="3">
    <source>
        <dbReference type="PROSITE" id="PS51192"/>
    </source>
</evidence>
<feature type="region of interest" description="Disordered" evidence="2">
    <location>
        <begin position="1646"/>
        <end position="1666"/>
    </location>
</feature>
<keyword evidence="5" id="KW-0614">Plasmid</keyword>
<dbReference type="Gene3D" id="3.40.50.300">
    <property type="entry name" value="P-loop containing nucleotide triphosphate hydrolases"/>
    <property type="match status" value="2"/>
</dbReference>
<dbReference type="RefSeq" id="WP_015026321.1">
    <property type="nucleotide sequence ID" value="NC_018742.1"/>
</dbReference>
<keyword evidence="5" id="KW-0378">Hydrolase</keyword>
<keyword evidence="1" id="KW-0175">Coiled coil</keyword>